<sequence>MEASRSFAAPNEVQKITGIGRKDGGEKTRGRVSATQPMSEYVSPRQAEGVEKEMRNNRYRDNAAINAKNGADPEQSRDALRRWRAREG</sequence>
<protein>
    <submittedName>
        <fullName evidence="2">Uncharacterized protein</fullName>
    </submittedName>
</protein>
<evidence type="ECO:0000256" key="1">
    <source>
        <dbReference type="SAM" id="MobiDB-lite"/>
    </source>
</evidence>
<reference evidence="2" key="1">
    <citation type="submission" date="2021-10" db="EMBL/GenBank/DDBJ databases">
        <title>Melipona bicolor Genome sequencing and assembly.</title>
        <authorList>
            <person name="Araujo N.S."/>
            <person name="Arias M.C."/>
        </authorList>
    </citation>
    <scope>NUCLEOTIDE SEQUENCE</scope>
    <source>
        <strain evidence="2">USP_2M_L1-L4_2017</strain>
        <tissue evidence="2">Whole body</tissue>
    </source>
</reference>
<feature type="region of interest" description="Disordered" evidence="1">
    <location>
        <begin position="64"/>
        <end position="88"/>
    </location>
</feature>
<feature type="compositionally biased region" description="Basic and acidic residues" evidence="1">
    <location>
        <begin position="20"/>
        <end position="29"/>
    </location>
</feature>
<evidence type="ECO:0000313" key="3">
    <source>
        <dbReference type="Proteomes" id="UP001177670"/>
    </source>
</evidence>
<feature type="compositionally biased region" description="Basic and acidic residues" evidence="1">
    <location>
        <begin position="74"/>
        <end position="88"/>
    </location>
</feature>
<accession>A0AA40FHU0</accession>
<organism evidence="2 3">
    <name type="scientific">Melipona bicolor</name>
    <dbReference type="NCBI Taxonomy" id="60889"/>
    <lineage>
        <taxon>Eukaryota</taxon>
        <taxon>Metazoa</taxon>
        <taxon>Ecdysozoa</taxon>
        <taxon>Arthropoda</taxon>
        <taxon>Hexapoda</taxon>
        <taxon>Insecta</taxon>
        <taxon>Pterygota</taxon>
        <taxon>Neoptera</taxon>
        <taxon>Endopterygota</taxon>
        <taxon>Hymenoptera</taxon>
        <taxon>Apocrita</taxon>
        <taxon>Aculeata</taxon>
        <taxon>Apoidea</taxon>
        <taxon>Anthophila</taxon>
        <taxon>Apidae</taxon>
        <taxon>Melipona</taxon>
    </lineage>
</organism>
<comment type="caution">
    <text evidence="2">The sequence shown here is derived from an EMBL/GenBank/DDBJ whole genome shotgun (WGS) entry which is preliminary data.</text>
</comment>
<dbReference type="EMBL" id="JAHYIQ010000037">
    <property type="protein sequence ID" value="KAK1119327.1"/>
    <property type="molecule type" value="Genomic_DNA"/>
</dbReference>
<dbReference type="Proteomes" id="UP001177670">
    <property type="component" value="Unassembled WGS sequence"/>
</dbReference>
<name>A0AA40FHU0_9HYME</name>
<gene>
    <name evidence="2" type="ORF">K0M31_013513</name>
</gene>
<evidence type="ECO:0000313" key="2">
    <source>
        <dbReference type="EMBL" id="KAK1119327.1"/>
    </source>
</evidence>
<proteinExistence type="predicted"/>
<keyword evidence="3" id="KW-1185">Reference proteome</keyword>
<feature type="region of interest" description="Disordered" evidence="1">
    <location>
        <begin position="1"/>
        <end position="50"/>
    </location>
</feature>
<dbReference type="AlphaFoldDB" id="A0AA40FHU0"/>